<dbReference type="PANTHER" id="PTHR38480">
    <property type="entry name" value="SLR0254 PROTEIN"/>
    <property type="match status" value="1"/>
</dbReference>
<dbReference type="EMBL" id="BNJJ01000008">
    <property type="protein sequence ID" value="GHO85345.1"/>
    <property type="molecule type" value="Genomic_DNA"/>
</dbReference>
<protein>
    <recommendedName>
        <fullName evidence="6">RDD domain-containing protein</fullName>
    </recommendedName>
</protein>
<evidence type="ECO:0000256" key="5">
    <source>
        <dbReference type="SAM" id="Phobius"/>
    </source>
</evidence>
<dbReference type="PANTHER" id="PTHR38480:SF1">
    <property type="entry name" value="SLR0254 PROTEIN"/>
    <property type="match status" value="1"/>
</dbReference>
<evidence type="ECO:0000256" key="1">
    <source>
        <dbReference type="ARBA" id="ARBA00004141"/>
    </source>
</evidence>
<evidence type="ECO:0000313" key="7">
    <source>
        <dbReference type="EMBL" id="GHO85345.1"/>
    </source>
</evidence>
<keyword evidence="8" id="KW-1185">Reference proteome</keyword>
<keyword evidence="4 5" id="KW-0472">Membrane</keyword>
<gene>
    <name evidence="7" type="ORF">KSZ_33510</name>
</gene>
<evidence type="ECO:0000256" key="4">
    <source>
        <dbReference type="ARBA" id="ARBA00023136"/>
    </source>
</evidence>
<evidence type="ECO:0000256" key="3">
    <source>
        <dbReference type="ARBA" id="ARBA00022989"/>
    </source>
</evidence>
<proteinExistence type="predicted"/>
<feature type="transmembrane region" description="Helical" evidence="5">
    <location>
        <begin position="134"/>
        <end position="154"/>
    </location>
</feature>
<organism evidence="7 8">
    <name type="scientific">Dictyobacter formicarum</name>
    <dbReference type="NCBI Taxonomy" id="2778368"/>
    <lineage>
        <taxon>Bacteria</taxon>
        <taxon>Bacillati</taxon>
        <taxon>Chloroflexota</taxon>
        <taxon>Ktedonobacteria</taxon>
        <taxon>Ktedonobacterales</taxon>
        <taxon>Dictyobacteraceae</taxon>
        <taxon>Dictyobacter</taxon>
    </lineage>
</organism>
<feature type="transmembrane region" description="Helical" evidence="5">
    <location>
        <begin position="20"/>
        <end position="42"/>
    </location>
</feature>
<accession>A0ABQ3VH32</accession>
<name>A0ABQ3VH32_9CHLR</name>
<keyword evidence="3 5" id="KW-1133">Transmembrane helix</keyword>
<evidence type="ECO:0000259" key="6">
    <source>
        <dbReference type="Pfam" id="PF06271"/>
    </source>
</evidence>
<comment type="subcellular location">
    <subcellularLocation>
        <location evidence="1">Membrane</location>
        <topology evidence="1">Multi-pass membrane protein</topology>
    </subcellularLocation>
</comment>
<dbReference type="Pfam" id="PF06271">
    <property type="entry name" value="RDD"/>
    <property type="match status" value="1"/>
</dbReference>
<comment type="caution">
    <text evidence="7">The sequence shown here is derived from an EMBL/GenBank/DDBJ whole genome shotgun (WGS) entry which is preliminary data.</text>
</comment>
<keyword evidence="2 5" id="KW-0812">Transmembrane</keyword>
<feature type="domain" description="RDD" evidence="6">
    <location>
        <begin position="25"/>
        <end position="110"/>
    </location>
</feature>
<feature type="transmembrane region" description="Helical" evidence="5">
    <location>
        <begin position="78"/>
        <end position="98"/>
    </location>
</feature>
<evidence type="ECO:0000313" key="8">
    <source>
        <dbReference type="Proteomes" id="UP000635565"/>
    </source>
</evidence>
<dbReference type="Proteomes" id="UP000635565">
    <property type="component" value="Unassembled WGS sequence"/>
</dbReference>
<evidence type="ECO:0000256" key="2">
    <source>
        <dbReference type="ARBA" id="ARBA00022692"/>
    </source>
</evidence>
<dbReference type="InterPro" id="IPR010432">
    <property type="entry name" value="RDD"/>
</dbReference>
<reference evidence="7 8" key="1">
    <citation type="journal article" date="2021" name="Int. J. Syst. Evol. Microbiol.">
        <title>Reticulibacter mediterranei gen. nov., sp. nov., within the new family Reticulibacteraceae fam. nov., and Ktedonospora formicarum gen. nov., sp. nov., Ktedonobacter robiniae sp. nov., Dictyobacter formicarum sp. nov. and Dictyobacter arantiisoli sp. nov., belonging to the class Ktedonobacteria.</title>
        <authorList>
            <person name="Yabe S."/>
            <person name="Zheng Y."/>
            <person name="Wang C.M."/>
            <person name="Sakai Y."/>
            <person name="Abe K."/>
            <person name="Yokota A."/>
            <person name="Donadio S."/>
            <person name="Cavaletti L."/>
            <person name="Monciardini P."/>
        </authorList>
    </citation>
    <scope>NUCLEOTIDE SEQUENCE [LARGE SCALE GENOMIC DNA]</scope>
    <source>
        <strain evidence="7 8">SOSP1-9</strain>
    </source>
</reference>
<sequence length="249" mass="27670">MNPASGGDQYLFDGDGLGSTFAGAAIIHPVWLYLIAFVYFFVQETLFGTTIGKLFLGLHVTGMHGERLTWLASLLRNLLRFIDMLPLLYIVGLFSSCMSPTFQRIGDRLAHTVVVPIKATPAASYPGPTVLKRYAILCMIVLVMAGFCLNYMYYYRPPLVIQGWANINNSYQFNAQSTIPPCGKVSTIFDDIVVNRPIHLLQTKTPIWNGDAVTYPIVYADKVTCTANVTLHWNGFLDGWSVSSVRIDS</sequence>